<dbReference type="InterPro" id="IPR036013">
    <property type="entry name" value="Band_7/SPFH_dom_sf"/>
</dbReference>
<dbReference type="Pfam" id="PF13421">
    <property type="entry name" value="Band_7_1"/>
    <property type="match status" value="1"/>
</dbReference>
<dbReference type="AlphaFoldDB" id="A0A1I5I1Y8"/>
<evidence type="ECO:0000259" key="2">
    <source>
        <dbReference type="Pfam" id="PF13421"/>
    </source>
</evidence>
<dbReference type="Proteomes" id="UP000199137">
    <property type="component" value="Unassembled WGS sequence"/>
</dbReference>
<name>A0A1I5I1Y8_9PSEU</name>
<feature type="domain" description="GYF" evidence="3">
    <location>
        <begin position="363"/>
        <end position="411"/>
    </location>
</feature>
<dbReference type="SUPFAM" id="SSF117892">
    <property type="entry name" value="Band 7/SPFH domain"/>
    <property type="match status" value="1"/>
</dbReference>
<dbReference type="InterPro" id="IPR025640">
    <property type="entry name" value="GYF_2"/>
</dbReference>
<keyword evidence="4" id="KW-0645">Protease</keyword>
<protein>
    <submittedName>
        <fullName evidence="4">Membrane protease subunit, stomatin/prohibitin family, contains C-terminal Zn-ribbon domain</fullName>
    </submittedName>
</protein>
<proteinExistence type="predicted"/>
<dbReference type="RefSeq" id="WP_338081127.1">
    <property type="nucleotide sequence ID" value="NZ_JAAGNC010000194.1"/>
</dbReference>
<dbReference type="CDD" id="cd03408">
    <property type="entry name" value="SPFH_like_u1"/>
    <property type="match status" value="1"/>
</dbReference>
<feature type="region of interest" description="Disordered" evidence="1">
    <location>
        <begin position="322"/>
        <end position="359"/>
    </location>
</feature>
<reference evidence="4 5" key="1">
    <citation type="submission" date="2016-10" db="EMBL/GenBank/DDBJ databases">
        <authorList>
            <person name="de Groot N.N."/>
        </authorList>
    </citation>
    <scope>NUCLEOTIDE SEQUENCE [LARGE SCALE GENOMIC DNA]</scope>
    <source>
        <strain evidence="4 5">DSM 44637</strain>
    </source>
</reference>
<gene>
    <name evidence="4" type="ORF">SAMN05421854_102220</name>
</gene>
<evidence type="ECO:0000313" key="5">
    <source>
        <dbReference type="Proteomes" id="UP000199137"/>
    </source>
</evidence>
<keyword evidence="4" id="KW-0378">Hydrolase</keyword>
<accession>A0A1I5I1Y8</accession>
<dbReference type="GO" id="GO:0008233">
    <property type="term" value="F:peptidase activity"/>
    <property type="evidence" value="ECO:0007669"/>
    <property type="project" value="UniProtKB-KW"/>
</dbReference>
<feature type="compositionally biased region" description="Low complexity" evidence="1">
    <location>
        <begin position="322"/>
        <end position="350"/>
    </location>
</feature>
<dbReference type="EMBL" id="FOWC01000002">
    <property type="protein sequence ID" value="SFO54553.1"/>
    <property type="molecule type" value="Genomic_DNA"/>
</dbReference>
<feature type="domain" description="SPFH" evidence="2">
    <location>
        <begin position="72"/>
        <end position="282"/>
    </location>
</feature>
<sequence>MAILLTRWRTAHAGLLAGDGHAGVIRREPRTVLWPAGTRQRDEGSDVGIFDKIRGEFIDIIEWTDDSRDTIVWRFPRYDNEIKMGAKLTVRESQAAVFVNEGQVADAYPPGMYTLQTQNMPIMSTLKGWKYGFNSPFKAEVYFVNTRQFTDLKWGTQNPVILRDAEFGMVRLRAFGGYAVRVVEPVALLKELAGTDPQFRTEEVSDYLRSMVISKLGPAIAAAQVPMLDLVTQQDQIAGKIANALNLELREVGIEISKFMIENISVPPEVEAAMDKRTQMGVVGDLDQYTKFQSANAIEAAAGNQGGAGEGLGIGLGMALGQRAAGPQQQPAPQQYQQAPPQPQYQQQAPPQMPPPLPQSEQWFIGANGQQLGPFDRAGLGQQISSGTLAQDTLVWKAGMAQWTPAAQVPEVAALFGAAPPPLPPS</sequence>
<evidence type="ECO:0000259" key="3">
    <source>
        <dbReference type="Pfam" id="PF14237"/>
    </source>
</evidence>
<organism evidence="4 5">
    <name type="scientific">Amycolatopsis rubida</name>
    <dbReference type="NCBI Taxonomy" id="112413"/>
    <lineage>
        <taxon>Bacteria</taxon>
        <taxon>Bacillati</taxon>
        <taxon>Actinomycetota</taxon>
        <taxon>Actinomycetes</taxon>
        <taxon>Pseudonocardiales</taxon>
        <taxon>Pseudonocardiaceae</taxon>
        <taxon>Amycolatopsis</taxon>
    </lineage>
</organism>
<dbReference type="Gene3D" id="3.30.479.30">
    <property type="entry name" value="Band 7 domain"/>
    <property type="match status" value="1"/>
</dbReference>
<dbReference type="InterPro" id="IPR033880">
    <property type="entry name" value="SPFH_YdjI"/>
</dbReference>
<dbReference type="PANTHER" id="PTHR37826">
    <property type="entry name" value="FLOTILLIN BAND_7_5 DOMAIN PROTEIN"/>
    <property type="match status" value="1"/>
</dbReference>
<dbReference type="STRING" id="112413.SAMN05421854_102220"/>
<dbReference type="GO" id="GO:0006508">
    <property type="term" value="P:proteolysis"/>
    <property type="evidence" value="ECO:0007669"/>
    <property type="project" value="UniProtKB-KW"/>
</dbReference>
<evidence type="ECO:0000313" key="4">
    <source>
        <dbReference type="EMBL" id="SFO54553.1"/>
    </source>
</evidence>
<dbReference type="Pfam" id="PF14237">
    <property type="entry name" value="GYF_2"/>
    <property type="match status" value="1"/>
</dbReference>
<dbReference type="PANTHER" id="PTHR37826:SF2">
    <property type="entry name" value="ZINC-RIBBON DOMAIN-CONTAINING PROTEIN"/>
    <property type="match status" value="1"/>
</dbReference>
<evidence type="ECO:0000256" key="1">
    <source>
        <dbReference type="SAM" id="MobiDB-lite"/>
    </source>
</evidence>